<dbReference type="Gene3D" id="2.115.10.20">
    <property type="entry name" value="Glycosyl hydrolase domain, family 43"/>
    <property type="match status" value="1"/>
</dbReference>
<reference evidence="6" key="1">
    <citation type="journal article" date="2019" name="Int. J. Syst. Evol. Microbiol.">
        <title>The Global Catalogue of Microorganisms (GCM) 10K type strain sequencing project: providing services to taxonomists for standard genome sequencing and annotation.</title>
        <authorList>
            <consortium name="The Broad Institute Genomics Platform"/>
            <consortium name="The Broad Institute Genome Sequencing Center for Infectious Disease"/>
            <person name="Wu L."/>
            <person name="Ma J."/>
        </authorList>
    </citation>
    <scope>NUCLEOTIDE SEQUENCE [LARGE SCALE GENOMIC DNA]</scope>
    <source>
        <strain evidence="6">CCM 8934</strain>
    </source>
</reference>
<dbReference type="PANTHER" id="PTHR22925:SF3">
    <property type="entry name" value="GLYCOSYL HYDROLASE FAMILY PROTEIN 43"/>
    <property type="match status" value="1"/>
</dbReference>
<evidence type="ECO:0000313" key="5">
    <source>
        <dbReference type="EMBL" id="MFC6295194.1"/>
    </source>
</evidence>
<dbReference type="GO" id="GO:0016787">
    <property type="term" value="F:hydrolase activity"/>
    <property type="evidence" value="ECO:0007669"/>
    <property type="project" value="UniProtKB-KW"/>
</dbReference>
<evidence type="ECO:0000256" key="4">
    <source>
        <dbReference type="RuleBase" id="RU361187"/>
    </source>
</evidence>
<dbReference type="EMBL" id="JBHSSB010000016">
    <property type="protein sequence ID" value="MFC6295194.1"/>
    <property type="molecule type" value="Genomic_DNA"/>
</dbReference>
<dbReference type="SUPFAM" id="SSF75005">
    <property type="entry name" value="Arabinanase/levansucrase/invertase"/>
    <property type="match status" value="1"/>
</dbReference>
<protein>
    <submittedName>
        <fullName evidence="5">Glycoside hydrolase family 43 protein</fullName>
    </submittedName>
</protein>
<comment type="similarity">
    <text evidence="1 4">Belongs to the glycosyl hydrolase 43 family.</text>
</comment>
<evidence type="ECO:0000256" key="2">
    <source>
        <dbReference type="ARBA" id="ARBA00022801"/>
    </source>
</evidence>
<keyword evidence="2 4" id="KW-0378">Hydrolase</keyword>
<proteinExistence type="inferred from homology"/>
<dbReference type="RefSeq" id="WP_137606925.1">
    <property type="nucleotide sequence ID" value="NZ_BJDH01000003.1"/>
</dbReference>
<evidence type="ECO:0000256" key="3">
    <source>
        <dbReference type="ARBA" id="ARBA00023295"/>
    </source>
</evidence>
<dbReference type="InterPro" id="IPR006710">
    <property type="entry name" value="Glyco_hydro_43"/>
</dbReference>
<dbReference type="PANTHER" id="PTHR22925">
    <property type="entry name" value="GLYCOSYL HYDROLASE 43 FAMILY MEMBER"/>
    <property type="match status" value="1"/>
</dbReference>
<name>A0ABW1UHN8_9LACO</name>
<accession>A0ABW1UHN8</accession>
<sequence length="308" mass="35043">MNKNGQMWLDDQGKPIQAHGGMIAKFEDHYYWYGEEKSAPNIQSSTGGNMVPMIGIACYQSNDLQHWQACGIVLGAANDPSHTLNERAILERPKVVYNRQNHQYVMWCHYDTEDYHYAGCCVSVADSPTGPFTVKKIFKPNFQDSRDMTLYQEGDQVYLLHSSAGNQTMILAELTTDYCDTTGRYTRLFIDQAREAPTMFKTADWYFTITSGCTGWRPNPALFSRSHQLWNGAKLIDNPCNGPRANRTFDGQPTFVFSVGHQFYLLLDHWQPTRLSQSGYSILPIIINDRDLVVPWSETPFGKEGVPK</sequence>
<evidence type="ECO:0000313" key="6">
    <source>
        <dbReference type="Proteomes" id="UP001596227"/>
    </source>
</evidence>
<evidence type="ECO:0000256" key="1">
    <source>
        <dbReference type="ARBA" id="ARBA00009865"/>
    </source>
</evidence>
<comment type="caution">
    <text evidence="5">The sequence shown here is derived from an EMBL/GenBank/DDBJ whole genome shotgun (WGS) entry which is preliminary data.</text>
</comment>
<dbReference type="Proteomes" id="UP001596227">
    <property type="component" value="Unassembled WGS sequence"/>
</dbReference>
<gene>
    <name evidence="5" type="ORF">ACFQH1_08260</name>
</gene>
<keyword evidence="6" id="KW-1185">Reference proteome</keyword>
<keyword evidence="3 4" id="KW-0326">Glycosidase</keyword>
<dbReference type="Pfam" id="PF04616">
    <property type="entry name" value="Glyco_hydro_43"/>
    <property type="match status" value="1"/>
</dbReference>
<organism evidence="5 6">
    <name type="scientific">Lactiplantibacillus daoliensis</name>
    <dbReference type="NCBI Taxonomy" id="2559916"/>
    <lineage>
        <taxon>Bacteria</taxon>
        <taxon>Bacillati</taxon>
        <taxon>Bacillota</taxon>
        <taxon>Bacilli</taxon>
        <taxon>Lactobacillales</taxon>
        <taxon>Lactobacillaceae</taxon>
        <taxon>Lactiplantibacillus</taxon>
    </lineage>
</organism>
<dbReference type="CDD" id="cd18825">
    <property type="entry name" value="GH43_CtGH43-like"/>
    <property type="match status" value="1"/>
</dbReference>
<dbReference type="InterPro" id="IPR023296">
    <property type="entry name" value="Glyco_hydro_beta-prop_sf"/>
</dbReference>